<evidence type="ECO:0000256" key="1">
    <source>
        <dbReference type="ARBA" id="ARBA00006962"/>
    </source>
</evidence>
<evidence type="ECO:0000259" key="4">
    <source>
        <dbReference type="Pfam" id="PF06925"/>
    </source>
</evidence>
<evidence type="ECO:0000256" key="2">
    <source>
        <dbReference type="ARBA" id="ARBA00022676"/>
    </source>
</evidence>
<dbReference type="PANTHER" id="PTHR43025:SF3">
    <property type="entry name" value="MONOGALACTOSYLDIACYLGLYCEROL SYNTHASE 1, CHLOROPLASTIC"/>
    <property type="match status" value="1"/>
</dbReference>
<evidence type="ECO:0000256" key="3">
    <source>
        <dbReference type="ARBA" id="ARBA00022679"/>
    </source>
</evidence>
<dbReference type="EMBL" id="JBHSQJ010000118">
    <property type="protein sequence ID" value="MFC5910425.1"/>
    <property type="molecule type" value="Genomic_DNA"/>
</dbReference>
<dbReference type="Proteomes" id="UP001596174">
    <property type="component" value="Unassembled WGS sequence"/>
</dbReference>
<dbReference type="RefSeq" id="WP_380587574.1">
    <property type="nucleotide sequence ID" value="NZ_JBHSQJ010000118.1"/>
</dbReference>
<evidence type="ECO:0000313" key="5">
    <source>
        <dbReference type="EMBL" id="MFC5910425.1"/>
    </source>
</evidence>
<reference evidence="6" key="1">
    <citation type="journal article" date="2019" name="Int. J. Syst. Evol. Microbiol.">
        <title>The Global Catalogue of Microorganisms (GCM) 10K type strain sequencing project: providing services to taxonomists for standard genome sequencing and annotation.</title>
        <authorList>
            <consortium name="The Broad Institute Genomics Platform"/>
            <consortium name="The Broad Institute Genome Sequencing Center for Infectious Disease"/>
            <person name="Wu L."/>
            <person name="Ma J."/>
        </authorList>
    </citation>
    <scope>NUCLEOTIDE SEQUENCE [LARGE SCALE GENOMIC DNA]</scope>
    <source>
        <strain evidence="6">JCM 4816</strain>
    </source>
</reference>
<accession>A0ABW1G6P4</accession>
<dbReference type="SUPFAM" id="SSF53756">
    <property type="entry name" value="UDP-Glycosyltransferase/glycogen phosphorylase"/>
    <property type="match status" value="1"/>
</dbReference>
<comment type="similarity">
    <text evidence="1">Belongs to the glycosyltransferase 28 family.</text>
</comment>
<dbReference type="Pfam" id="PF06925">
    <property type="entry name" value="MGDG_synth"/>
    <property type="match status" value="1"/>
</dbReference>
<sequence>MSTFLLLSASMGDGHDTVAAALAERLRADGHQAVRADVLELLPGRLLGAGLRGSYQTCMRYAPWVYGGVHAAFLRPSRGPGSAPMAAAAGPGLLALVEQASCDAVVSVFHLAAQTAGRLRSSGRLRVPSAVVVTDFALHQQWLHPGNDLHLCLTPQIADEVAAATGRPAVATGAILGTRVLAARKAPQQAGSAAQAGVPVERPRVLVSAGAWGVGSRFADTARALTAAGFAPAVLCGRNERLRRRLSLLPGVEALGWQEDLPAVLASSSALVDNAAGQTALEALALGLPVVGFRPIPGHGRQGVLAMAELGLTRVAATPHELVRELADLIHGPARPVDPALFDGDPAAELARLVGAPGRGA</sequence>
<protein>
    <submittedName>
        <fullName evidence="5">Galactosyldiacylglycerol synthase</fullName>
    </submittedName>
</protein>
<gene>
    <name evidence="5" type="ORF">ACFP3V_24800</name>
</gene>
<proteinExistence type="inferred from homology"/>
<dbReference type="Gene3D" id="3.40.50.2000">
    <property type="entry name" value="Glycogen Phosphorylase B"/>
    <property type="match status" value="1"/>
</dbReference>
<feature type="domain" description="Diacylglycerol glucosyltransferase N-terminal" evidence="4">
    <location>
        <begin position="15"/>
        <end position="162"/>
    </location>
</feature>
<comment type="caution">
    <text evidence="5">The sequence shown here is derived from an EMBL/GenBank/DDBJ whole genome shotgun (WGS) entry which is preliminary data.</text>
</comment>
<dbReference type="InterPro" id="IPR050519">
    <property type="entry name" value="Glycosyltransf_28_UgtP"/>
</dbReference>
<dbReference type="PANTHER" id="PTHR43025">
    <property type="entry name" value="MONOGALACTOSYLDIACYLGLYCEROL SYNTHASE"/>
    <property type="match status" value="1"/>
</dbReference>
<name>A0ABW1G6P4_9ACTN</name>
<dbReference type="InterPro" id="IPR009695">
    <property type="entry name" value="Diacylglyc_glucosyltr_N"/>
</dbReference>
<keyword evidence="3" id="KW-0808">Transferase</keyword>
<keyword evidence="6" id="KW-1185">Reference proteome</keyword>
<organism evidence="5 6">
    <name type="scientific">Streptacidiphilus monticola</name>
    <dbReference type="NCBI Taxonomy" id="2161674"/>
    <lineage>
        <taxon>Bacteria</taxon>
        <taxon>Bacillati</taxon>
        <taxon>Actinomycetota</taxon>
        <taxon>Actinomycetes</taxon>
        <taxon>Kitasatosporales</taxon>
        <taxon>Streptomycetaceae</taxon>
        <taxon>Streptacidiphilus</taxon>
    </lineage>
</organism>
<keyword evidence="2" id="KW-0328">Glycosyltransferase</keyword>
<evidence type="ECO:0000313" key="6">
    <source>
        <dbReference type="Proteomes" id="UP001596174"/>
    </source>
</evidence>